<dbReference type="Pfam" id="PF00528">
    <property type="entry name" value="BPD_transp_1"/>
    <property type="match status" value="1"/>
</dbReference>
<keyword evidence="6 7" id="KW-0472">Membrane</keyword>
<dbReference type="AlphaFoldDB" id="A0A3G8ZNR4"/>
<dbReference type="InterPro" id="IPR000515">
    <property type="entry name" value="MetI-like"/>
</dbReference>
<evidence type="ECO:0000313" key="10">
    <source>
        <dbReference type="Proteomes" id="UP000268084"/>
    </source>
</evidence>
<organism evidence="9 10">
    <name type="scientific">Nakamurella antarctica</name>
    <dbReference type="NCBI Taxonomy" id="1902245"/>
    <lineage>
        <taxon>Bacteria</taxon>
        <taxon>Bacillati</taxon>
        <taxon>Actinomycetota</taxon>
        <taxon>Actinomycetes</taxon>
        <taxon>Nakamurellales</taxon>
        <taxon>Nakamurellaceae</taxon>
        <taxon>Nakamurella</taxon>
    </lineage>
</organism>
<dbReference type="CDD" id="cd06261">
    <property type="entry name" value="TM_PBP2"/>
    <property type="match status" value="1"/>
</dbReference>
<evidence type="ECO:0000256" key="5">
    <source>
        <dbReference type="ARBA" id="ARBA00022989"/>
    </source>
</evidence>
<keyword evidence="10" id="KW-1185">Reference proteome</keyword>
<dbReference type="GO" id="GO:0055085">
    <property type="term" value="P:transmembrane transport"/>
    <property type="evidence" value="ECO:0007669"/>
    <property type="project" value="InterPro"/>
</dbReference>
<name>A0A3G8ZNR4_9ACTN</name>
<feature type="transmembrane region" description="Helical" evidence="7">
    <location>
        <begin position="258"/>
        <end position="280"/>
    </location>
</feature>
<keyword evidence="3" id="KW-1003">Cell membrane</keyword>
<dbReference type="PANTHER" id="PTHR43744">
    <property type="entry name" value="ABC TRANSPORTER PERMEASE PROTEIN MG189-RELATED-RELATED"/>
    <property type="match status" value="1"/>
</dbReference>
<dbReference type="PANTHER" id="PTHR43744:SF12">
    <property type="entry name" value="ABC TRANSPORTER PERMEASE PROTEIN MG189-RELATED"/>
    <property type="match status" value="1"/>
</dbReference>
<evidence type="ECO:0000256" key="4">
    <source>
        <dbReference type="ARBA" id="ARBA00022692"/>
    </source>
</evidence>
<feature type="transmembrane region" description="Helical" evidence="7">
    <location>
        <begin position="122"/>
        <end position="143"/>
    </location>
</feature>
<evidence type="ECO:0000259" key="8">
    <source>
        <dbReference type="PROSITE" id="PS50928"/>
    </source>
</evidence>
<evidence type="ECO:0000256" key="6">
    <source>
        <dbReference type="ARBA" id="ARBA00023136"/>
    </source>
</evidence>
<dbReference type="EMBL" id="CP034170">
    <property type="protein sequence ID" value="AZI58982.1"/>
    <property type="molecule type" value="Genomic_DNA"/>
</dbReference>
<dbReference type="Proteomes" id="UP000268084">
    <property type="component" value="Chromosome"/>
</dbReference>
<evidence type="ECO:0000256" key="1">
    <source>
        <dbReference type="ARBA" id="ARBA00004651"/>
    </source>
</evidence>
<evidence type="ECO:0000256" key="7">
    <source>
        <dbReference type="RuleBase" id="RU363032"/>
    </source>
</evidence>
<gene>
    <name evidence="9" type="ORF">EH165_13330</name>
</gene>
<protein>
    <submittedName>
        <fullName evidence="9">Carbohydrate ABC transporter permease</fullName>
    </submittedName>
</protein>
<dbReference type="GO" id="GO:0005886">
    <property type="term" value="C:plasma membrane"/>
    <property type="evidence" value="ECO:0007669"/>
    <property type="project" value="UniProtKB-SubCell"/>
</dbReference>
<feature type="domain" description="ABC transmembrane type-1" evidence="8">
    <location>
        <begin position="87"/>
        <end position="279"/>
    </location>
</feature>
<comment type="similarity">
    <text evidence="7">Belongs to the binding-protein-dependent transport system permease family.</text>
</comment>
<feature type="transmembrane region" description="Helical" evidence="7">
    <location>
        <begin position="91"/>
        <end position="115"/>
    </location>
</feature>
<sequence>MTSHTTNTPSTSVRIKRKFGAAPVAVNIVLLVATGYFLLPVFWLVVAATKSRPDLVSSFGFWFLRPQLFQNLQELFSEQDHVFGQWMLNSLLYSGVGALVGTVLAACAGYCLAVYRFRGKEAIFSLILGSVLVPATALALPTFLAFAKVGLTDSYLAVLLPSIISPFGVYLSRIYTQAAVPLELLEAGRIDGANEWQIFRAVVLRLISPALVTVFLFQFVGIWNNFFLPLIMLQNDRLFPVTLGLYSWQSQISRNPQLLLLTVVGSLVAVVPLVITFLSLQRYWKAGLTTGSVKG</sequence>
<dbReference type="PROSITE" id="PS50928">
    <property type="entry name" value="ABC_TM1"/>
    <property type="match status" value="1"/>
</dbReference>
<dbReference type="Gene3D" id="1.10.3720.10">
    <property type="entry name" value="MetI-like"/>
    <property type="match status" value="1"/>
</dbReference>
<accession>A0A3G8ZNR4</accession>
<dbReference type="SUPFAM" id="SSF161098">
    <property type="entry name" value="MetI-like"/>
    <property type="match status" value="1"/>
</dbReference>
<reference evidence="9 10" key="1">
    <citation type="submission" date="2018-11" db="EMBL/GenBank/DDBJ databases">
        <authorList>
            <person name="Da X."/>
        </authorList>
    </citation>
    <scope>NUCLEOTIDE SEQUENCE [LARGE SCALE GENOMIC DNA]</scope>
    <source>
        <strain evidence="9 10">S14-144</strain>
    </source>
</reference>
<evidence type="ECO:0000313" key="9">
    <source>
        <dbReference type="EMBL" id="AZI58982.1"/>
    </source>
</evidence>
<dbReference type="OrthoDB" id="2063054at2"/>
<keyword evidence="2 7" id="KW-0813">Transport</keyword>
<keyword evidence="4 7" id="KW-0812">Transmembrane</keyword>
<proteinExistence type="inferred from homology"/>
<dbReference type="KEGG" id="nak:EH165_13330"/>
<feature type="transmembrane region" description="Helical" evidence="7">
    <location>
        <begin position="24"/>
        <end position="46"/>
    </location>
</feature>
<reference evidence="9 10" key="2">
    <citation type="submission" date="2018-12" db="EMBL/GenBank/DDBJ databases">
        <title>Nakamurella antarcticus sp. nov., isolated from Antarctica South Shetland Islands soil.</title>
        <authorList>
            <person name="Peng F."/>
        </authorList>
    </citation>
    <scope>NUCLEOTIDE SEQUENCE [LARGE SCALE GENOMIC DNA]</scope>
    <source>
        <strain evidence="9 10">S14-144</strain>
    </source>
</reference>
<evidence type="ECO:0000256" key="2">
    <source>
        <dbReference type="ARBA" id="ARBA00022448"/>
    </source>
</evidence>
<dbReference type="InterPro" id="IPR035906">
    <property type="entry name" value="MetI-like_sf"/>
</dbReference>
<keyword evidence="5 7" id="KW-1133">Transmembrane helix</keyword>
<feature type="transmembrane region" description="Helical" evidence="7">
    <location>
        <begin position="197"/>
        <end position="220"/>
    </location>
</feature>
<evidence type="ECO:0000256" key="3">
    <source>
        <dbReference type="ARBA" id="ARBA00022475"/>
    </source>
</evidence>
<dbReference type="RefSeq" id="WP_124799886.1">
    <property type="nucleotide sequence ID" value="NZ_CP034170.1"/>
</dbReference>
<comment type="subcellular location">
    <subcellularLocation>
        <location evidence="1 7">Cell membrane</location>
        <topology evidence="1 7">Multi-pass membrane protein</topology>
    </subcellularLocation>
</comment>
<feature type="transmembrane region" description="Helical" evidence="7">
    <location>
        <begin position="155"/>
        <end position="176"/>
    </location>
</feature>